<dbReference type="Proteomes" id="UP000195412">
    <property type="component" value="Chromosome I"/>
</dbReference>
<proteinExistence type="predicted"/>
<organism evidence="1 2">
    <name type="scientific">Levilactobacillus zymae</name>
    <dbReference type="NCBI Taxonomy" id="267363"/>
    <lineage>
        <taxon>Bacteria</taxon>
        <taxon>Bacillati</taxon>
        <taxon>Bacillota</taxon>
        <taxon>Bacilli</taxon>
        <taxon>Lactobacillales</taxon>
        <taxon>Lactobacillaceae</taxon>
        <taxon>Levilactobacillus</taxon>
    </lineage>
</organism>
<sequence length="57" mass="6487">MDNWLIGVKRNPLPLVSTFRRPQMATTKFTPAFGNKSVIGVKWRQLILSTKSISKIN</sequence>
<reference evidence="2" key="1">
    <citation type="submission" date="2017-05" db="EMBL/GenBank/DDBJ databases">
        <authorList>
            <person name="Papadimitriou K."/>
        </authorList>
    </citation>
    <scope>NUCLEOTIDE SEQUENCE [LARGE SCALE GENOMIC DNA]</scope>
    <source>
        <strain evidence="2">ACA-DC 3411</strain>
    </source>
</reference>
<evidence type="ECO:0000313" key="2">
    <source>
        <dbReference type="Proteomes" id="UP000195412"/>
    </source>
</evidence>
<dbReference type="KEGG" id="lzy:LZ3411_0493"/>
<gene>
    <name evidence="1" type="ORF">LZ3411_0493</name>
</gene>
<accession>A0A1Y6JXG0</accession>
<evidence type="ECO:0000313" key="1">
    <source>
        <dbReference type="EMBL" id="SMS13543.1"/>
    </source>
</evidence>
<name>A0A1Y6JXG0_9LACO</name>
<dbReference type="EMBL" id="LT854705">
    <property type="protein sequence ID" value="SMS13543.1"/>
    <property type="molecule type" value="Genomic_DNA"/>
</dbReference>
<dbReference type="AlphaFoldDB" id="A0A1Y6JXG0"/>
<protein>
    <submittedName>
        <fullName evidence="1">Uncharacterized protein</fullName>
    </submittedName>
</protein>